<comment type="caution">
    <text evidence="10">Lacks conserved residue(s) required for the propagation of feature annotation.</text>
</comment>
<evidence type="ECO:0000256" key="5">
    <source>
        <dbReference type="ARBA" id="ARBA00022725"/>
    </source>
</evidence>
<evidence type="ECO:0000256" key="8">
    <source>
        <dbReference type="ARBA" id="ARBA00023170"/>
    </source>
</evidence>
<reference evidence="11" key="1">
    <citation type="journal article" date="2015" name="Cell. Mol. Life Sci.">
        <title>Identification and functional analysis of olfactory receptor family reveal unusual characteristics of the olfactory system in the migratory locust.</title>
        <authorList>
            <person name="Wang Z."/>
            <person name="Yang P."/>
            <person name="Chen D."/>
            <person name="Jiang F."/>
            <person name="Li Y."/>
            <person name="Wang X."/>
            <person name="Kang L."/>
        </authorList>
    </citation>
    <scope>NUCLEOTIDE SEQUENCE</scope>
</reference>
<organism evidence="11">
    <name type="scientific">Locusta migratoria</name>
    <name type="common">Migratory locust</name>
    <dbReference type="NCBI Taxonomy" id="7004"/>
    <lineage>
        <taxon>Eukaryota</taxon>
        <taxon>Metazoa</taxon>
        <taxon>Ecdysozoa</taxon>
        <taxon>Arthropoda</taxon>
        <taxon>Hexapoda</taxon>
        <taxon>Insecta</taxon>
        <taxon>Pterygota</taxon>
        <taxon>Neoptera</taxon>
        <taxon>Polyneoptera</taxon>
        <taxon>Orthoptera</taxon>
        <taxon>Caelifera</taxon>
        <taxon>Acrididea</taxon>
        <taxon>Acridomorpha</taxon>
        <taxon>Acridoidea</taxon>
        <taxon>Acrididae</taxon>
        <taxon>Oedipodinae</taxon>
        <taxon>Locusta</taxon>
    </lineage>
</organism>
<keyword evidence="9 10" id="KW-0807">Transducer</keyword>
<evidence type="ECO:0000313" key="11">
    <source>
        <dbReference type="EMBL" id="ALD51455.1"/>
    </source>
</evidence>
<evidence type="ECO:0000256" key="1">
    <source>
        <dbReference type="ARBA" id="ARBA00004651"/>
    </source>
</evidence>
<dbReference type="GO" id="GO:0004984">
    <property type="term" value="F:olfactory receptor activity"/>
    <property type="evidence" value="ECO:0007669"/>
    <property type="project" value="InterPro"/>
</dbReference>
<feature type="transmembrane region" description="Helical" evidence="10">
    <location>
        <begin position="36"/>
        <end position="56"/>
    </location>
</feature>
<dbReference type="PANTHER" id="PTHR21137:SF35">
    <property type="entry name" value="ODORANT RECEPTOR 19A-RELATED"/>
    <property type="match status" value="1"/>
</dbReference>
<dbReference type="PANTHER" id="PTHR21137">
    <property type="entry name" value="ODORANT RECEPTOR"/>
    <property type="match status" value="1"/>
</dbReference>
<dbReference type="EMBL" id="KP843319">
    <property type="protein sequence ID" value="ALD51455.1"/>
    <property type="molecule type" value="mRNA"/>
</dbReference>
<evidence type="ECO:0000256" key="10">
    <source>
        <dbReference type="RuleBase" id="RU351113"/>
    </source>
</evidence>
<sequence>MRLRAALLAAAHLVLPVTLSVNFLSCRFDSLDLLATNIFLLSGMAGVSSKALLFVLDRERFELLLLRLQRTRMRFPDNSGARERRRRMATRVYYAQHGSAQLVVLLWVSVPGVTALVSGEGRELPMPLCPPATAADVHLSPCFELIYALQAACLFVAVEGMISLDSSYLTLMLNIATELEVLNDNLVSIRSGRLPEDKKCSQLSDQSPSNPAHEDDMYFQLVENIKHHQHIISRAQELESVMSGPTFVHLFYSLVCISLSIVSVTVLLQTEGYTPKILKITFVIVVFVSQLGFFCILGNNVIEQSERLLVSAYSSYWPGAQPRFQRALLVLMLRARHPLHISVAKLYPLSKETYLQILNASYTLFNLVFQTNGRN</sequence>
<keyword evidence="8 10" id="KW-0675">Receptor</keyword>
<proteinExistence type="evidence at transcript level"/>
<keyword evidence="7 10" id="KW-0472">Membrane</keyword>
<reference evidence="11" key="2">
    <citation type="submission" date="2015-02" db="EMBL/GenBank/DDBJ databases">
        <authorList>
            <person name="Torres C."/>
        </authorList>
    </citation>
    <scope>NUCLEOTIDE SEQUENCE</scope>
</reference>
<dbReference type="GO" id="GO:0005886">
    <property type="term" value="C:plasma membrane"/>
    <property type="evidence" value="ECO:0007669"/>
    <property type="project" value="UniProtKB-SubCell"/>
</dbReference>
<dbReference type="GO" id="GO:0005549">
    <property type="term" value="F:odorant binding"/>
    <property type="evidence" value="ECO:0007669"/>
    <property type="project" value="InterPro"/>
</dbReference>
<keyword evidence="3 10" id="KW-0716">Sensory transduction</keyword>
<dbReference type="AlphaFoldDB" id="A0A0M4J300"/>
<evidence type="ECO:0000256" key="3">
    <source>
        <dbReference type="ARBA" id="ARBA00022606"/>
    </source>
</evidence>
<dbReference type="InterPro" id="IPR004117">
    <property type="entry name" value="7tm6_olfct_rcpt"/>
</dbReference>
<dbReference type="GO" id="GO:0007165">
    <property type="term" value="P:signal transduction"/>
    <property type="evidence" value="ECO:0007669"/>
    <property type="project" value="UniProtKB-KW"/>
</dbReference>
<feature type="transmembrane region" description="Helical" evidence="10">
    <location>
        <begin position="247"/>
        <end position="268"/>
    </location>
</feature>
<keyword evidence="4 10" id="KW-0812">Transmembrane</keyword>
<feature type="transmembrane region" description="Helical" evidence="10">
    <location>
        <begin position="280"/>
        <end position="302"/>
    </location>
</feature>
<name>A0A0M4J300_LOCMI</name>
<evidence type="ECO:0000256" key="9">
    <source>
        <dbReference type="ARBA" id="ARBA00023224"/>
    </source>
</evidence>
<evidence type="ECO:0000256" key="4">
    <source>
        <dbReference type="ARBA" id="ARBA00022692"/>
    </source>
</evidence>
<evidence type="ECO:0000256" key="7">
    <source>
        <dbReference type="ARBA" id="ARBA00023136"/>
    </source>
</evidence>
<keyword evidence="5 10" id="KW-0552">Olfaction</keyword>
<keyword evidence="6 10" id="KW-1133">Transmembrane helix</keyword>
<dbReference type="Pfam" id="PF02949">
    <property type="entry name" value="7tm_6"/>
    <property type="match status" value="1"/>
</dbReference>
<protein>
    <recommendedName>
        <fullName evidence="10">Odorant receptor</fullName>
    </recommendedName>
</protein>
<comment type="subcellular location">
    <subcellularLocation>
        <location evidence="1 10">Cell membrane</location>
        <topology evidence="1 10">Multi-pass membrane protein</topology>
    </subcellularLocation>
</comment>
<evidence type="ECO:0000256" key="6">
    <source>
        <dbReference type="ARBA" id="ARBA00022989"/>
    </source>
</evidence>
<keyword evidence="2" id="KW-1003">Cell membrane</keyword>
<evidence type="ECO:0000256" key="2">
    <source>
        <dbReference type="ARBA" id="ARBA00022475"/>
    </source>
</evidence>
<comment type="similarity">
    <text evidence="10">Belongs to the insect chemoreceptor superfamily. Heteromeric odorant receptor channel (TC 1.A.69) family.</text>
</comment>
<accession>A0A0M4J300</accession>